<proteinExistence type="predicted"/>
<protein>
    <submittedName>
        <fullName evidence="2">Uncharacterized protein</fullName>
    </submittedName>
</protein>
<dbReference type="EMBL" id="HBUF01566446">
    <property type="protein sequence ID" value="CAG6764712.1"/>
    <property type="molecule type" value="Transcribed_RNA"/>
</dbReference>
<organism evidence="2">
    <name type="scientific">Cacopsylla melanoneura</name>
    <dbReference type="NCBI Taxonomy" id="428564"/>
    <lineage>
        <taxon>Eukaryota</taxon>
        <taxon>Metazoa</taxon>
        <taxon>Ecdysozoa</taxon>
        <taxon>Arthropoda</taxon>
        <taxon>Hexapoda</taxon>
        <taxon>Insecta</taxon>
        <taxon>Pterygota</taxon>
        <taxon>Neoptera</taxon>
        <taxon>Paraneoptera</taxon>
        <taxon>Hemiptera</taxon>
        <taxon>Sternorrhyncha</taxon>
        <taxon>Psylloidea</taxon>
        <taxon>Psyllidae</taxon>
        <taxon>Psyllinae</taxon>
        <taxon>Cacopsylla</taxon>
    </lineage>
</organism>
<dbReference type="AlphaFoldDB" id="A0A8D9ET38"/>
<evidence type="ECO:0000313" key="2">
    <source>
        <dbReference type="EMBL" id="CAG6764712.1"/>
    </source>
</evidence>
<sequence>MYYIQLMFRHEEERHLFMLSIRYTLFTWVQSSLGIKETRYLLYSYIHYFRRVKPGFCLGERKTSAPGIIRAKTCVYLLEKKKKKKEGGGGGGGSPPPLPHPVSAHGYLL</sequence>
<evidence type="ECO:0000256" key="1">
    <source>
        <dbReference type="SAM" id="MobiDB-lite"/>
    </source>
</evidence>
<feature type="region of interest" description="Disordered" evidence="1">
    <location>
        <begin position="83"/>
        <end position="109"/>
    </location>
</feature>
<accession>A0A8D9ET38</accession>
<reference evidence="2" key="1">
    <citation type="submission" date="2021-05" db="EMBL/GenBank/DDBJ databases">
        <authorList>
            <person name="Alioto T."/>
            <person name="Alioto T."/>
            <person name="Gomez Garrido J."/>
        </authorList>
    </citation>
    <scope>NUCLEOTIDE SEQUENCE</scope>
</reference>
<name>A0A8D9ET38_9HEMI</name>